<evidence type="ECO:0000256" key="5">
    <source>
        <dbReference type="ARBA" id="ARBA00043944"/>
    </source>
</evidence>
<dbReference type="InterPro" id="IPR000798">
    <property type="entry name" value="Ez/rad/moesin-like"/>
</dbReference>
<protein>
    <submittedName>
        <fullName evidence="9">FERM PH-like domain protein</fullName>
    </submittedName>
</protein>
<evidence type="ECO:0000313" key="9">
    <source>
        <dbReference type="EMBL" id="KJH50852.1"/>
    </source>
</evidence>
<dbReference type="SMART" id="SM00295">
    <property type="entry name" value="B41"/>
    <property type="match status" value="1"/>
</dbReference>
<dbReference type="InterPro" id="IPR011259">
    <property type="entry name" value="ERM_C_dom"/>
</dbReference>
<dbReference type="InterPro" id="IPR014352">
    <property type="entry name" value="FERM/acyl-CoA-bd_prot_sf"/>
</dbReference>
<dbReference type="Pfam" id="PF00769">
    <property type="entry name" value="ERM_C"/>
    <property type="match status" value="1"/>
</dbReference>
<dbReference type="Pfam" id="PF00373">
    <property type="entry name" value="FERM_M"/>
    <property type="match status" value="1"/>
</dbReference>
<evidence type="ECO:0000256" key="1">
    <source>
        <dbReference type="ARBA" id="ARBA00004202"/>
    </source>
</evidence>
<gene>
    <name evidence="9" type="ORF">DICVIV_03002</name>
</gene>
<dbReference type="OrthoDB" id="6018897at2759"/>
<dbReference type="Gene3D" id="3.10.20.90">
    <property type="entry name" value="Phosphatidylinositol 3-kinase Catalytic Subunit, Chain A, domain 1"/>
    <property type="match status" value="1"/>
</dbReference>
<keyword evidence="4" id="KW-0472">Membrane</keyword>
<dbReference type="InterPro" id="IPR035963">
    <property type="entry name" value="FERM_2"/>
</dbReference>
<dbReference type="CDD" id="cd13194">
    <property type="entry name" value="FERM_C_ERM"/>
    <property type="match status" value="1"/>
</dbReference>
<dbReference type="AlphaFoldDB" id="A0A0D8Y3U3"/>
<dbReference type="Proteomes" id="UP000053766">
    <property type="component" value="Unassembled WGS sequence"/>
</dbReference>
<feature type="domain" description="FERM" evidence="8">
    <location>
        <begin position="15"/>
        <end position="303"/>
    </location>
</feature>
<feature type="compositionally biased region" description="Basic and acidic residues" evidence="7">
    <location>
        <begin position="485"/>
        <end position="494"/>
    </location>
</feature>
<dbReference type="InterPro" id="IPR029071">
    <property type="entry name" value="Ubiquitin-like_domsf"/>
</dbReference>
<dbReference type="InterPro" id="IPR018979">
    <property type="entry name" value="FERM_N"/>
</dbReference>
<proteinExistence type="predicted"/>
<dbReference type="SUPFAM" id="SSF54236">
    <property type="entry name" value="Ubiquitin-like"/>
    <property type="match status" value="1"/>
</dbReference>
<evidence type="ECO:0000256" key="7">
    <source>
        <dbReference type="SAM" id="MobiDB-lite"/>
    </source>
</evidence>
<dbReference type="InterPro" id="IPR008954">
    <property type="entry name" value="Moesin_tail_sf"/>
</dbReference>
<dbReference type="InterPro" id="IPR041789">
    <property type="entry name" value="ERM_FERM_C"/>
</dbReference>
<dbReference type="STRING" id="29172.A0A0D8Y3U3"/>
<feature type="coiled-coil region" evidence="6">
    <location>
        <begin position="537"/>
        <end position="564"/>
    </location>
</feature>
<feature type="region of interest" description="Disordered" evidence="7">
    <location>
        <begin position="477"/>
        <end position="506"/>
    </location>
</feature>
<feature type="compositionally biased region" description="Polar residues" evidence="7">
    <location>
        <begin position="495"/>
        <end position="506"/>
    </location>
</feature>
<dbReference type="Gene3D" id="1.20.5.450">
    <property type="match status" value="1"/>
</dbReference>
<evidence type="ECO:0000256" key="4">
    <source>
        <dbReference type="ARBA" id="ARBA00023136"/>
    </source>
</evidence>
<feature type="non-terminal residue" evidence="9">
    <location>
        <position position="583"/>
    </location>
</feature>
<dbReference type="EMBL" id="KN716196">
    <property type="protein sequence ID" value="KJH50852.1"/>
    <property type="molecule type" value="Genomic_DNA"/>
</dbReference>
<dbReference type="InterPro" id="IPR011174">
    <property type="entry name" value="ERM"/>
</dbReference>
<evidence type="ECO:0000256" key="2">
    <source>
        <dbReference type="ARBA" id="ARBA00004536"/>
    </source>
</evidence>
<sequence>MGLFPFLSRSSGKVIHAKVTTMDADLDRIAIEASWTGRHLFDAVCRIIGLREVWFFGLQFTNKKGLPCWLQMDKEIRKQDVPRGEDGCMQFLFLVKFYPEDVEEELIQDLTRHLFFLQIKQAILSMDLYCSPEASVLLASFAVQAINGDCTDDIGPLDLDKLLPKSVIEQYDMSADMWRERIKRWWINNHGQTREDAEMEYLRVAQDLEMYGILYYPICNKKETDLHLGISAQGLGIYKGSNRITPRPFFSWSEIKNISFKNNKFHMKTVDKSTISFRAQERTINPSILDLCTGTNNLYLRRRQPDTLEVQQMKALAKDERTRRQQEIARLAREREERIQVENERNQLKAEVEKIAEQLAQAKESARKTEEAAELLAEKARASEQETLLLTKRVSEAEAECHRLQMNHVKSEEALMRMERKAREAELYAQRISMSLADVNSKPHYASHALIAEPSMWPLSNLSAISLQSTLSHHHLMASGGSQEGVDRSTHTDRSSMQTSQHPIVPLSSTPFYRGVPSNIAQVFFHHDFRHDFSEKARLFKERLNDFRNEIDAMKREDRQTEHDVIHAHNVHNGLDKFTTLRM</sequence>
<evidence type="ECO:0000256" key="6">
    <source>
        <dbReference type="SAM" id="Coils"/>
    </source>
</evidence>
<keyword evidence="3" id="KW-1003">Cell membrane</keyword>
<dbReference type="InterPro" id="IPR000299">
    <property type="entry name" value="FERM_domain"/>
</dbReference>
<dbReference type="Gene3D" id="6.10.360.10">
    <property type="match status" value="1"/>
</dbReference>
<dbReference type="SMART" id="SM01196">
    <property type="entry name" value="FERM_C"/>
    <property type="match status" value="1"/>
</dbReference>
<dbReference type="SUPFAM" id="SSF48678">
    <property type="entry name" value="Moesin tail domain"/>
    <property type="match status" value="1"/>
</dbReference>
<keyword evidence="10" id="KW-1185">Reference proteome</keyword>
<name>A0A0D8Y3U3_DICVI</name>
<dbReference type="Gene3D" id="1.20.80.10">
    <property type="match status" value="1"/>
</dbReference>
<dbReference type="Pfam" id="PF09379">
    <property type="entry name" value="FERM_N"/>
    <property type="match status" value="1"/>
</dbReference>
<dbReference type="PROSITE" id="PS50057">
    <property type="entry name" value="FERM_3"/>
    <property type="match status" value="1"/>
</dbReference>
<dbReference type="GO" id="GO:0003779">
    <property type="term" value="F:actin binding"/>
    <property type="evidence" value="ECO:0007669"/>
    <property type="project" value="InterPro"/>
</dbReference>
<dbReference type="InterPro" id="IPR019749">
    <property type="entry name" value="Band_41_domain"/>
</dbReference>
<dbReference type="PRINTS" id="PR00661">
    <property type="entry name" value="ERMFAMILY"/>
</dbReference>
<dbReference type="InterPro" id="IPR011993">
    <property type="entry name" value="PH-like_dom_sf"/>
</dbReference>
<reference evidence="10" key="2">
    <citation type="journal article" date="2016" name="Sci. Rep.">
        <title>Dictyocaulus viviparus genome, variome and transcriptome elucidate lungworm biology and support future intervention.</title>
        <authorList>
            <person name="McNulty S.N."/>
            <person name="Strube C."/>
            <person name="Rosa B.A."/>
            <person name="Martin J.C."/>
            <person name="Tyagi R."/>
            <person name="Choi Y.J."/>
            <person name="Wang Q."/>
            <person name="Hallsworth Pepin K."/>
            <person name="Zhang X."/>
            <person name="Ozersky P."/>
            <person name="Wilson R.K."/>
            <person name="Sternberg P.W."/>
            <person name="Gasser R.B."/>
            <person name="Mitreva M."/>
        </authorList>
    </citation>
    <scope>NUCLEOTIDE SEQUENCE [LARGE SCALE GENOMIC DNA]</scope>
    <source>
        <strain evidence="10">HannoverDv2000</strain>
    </source>
</reference>
<organism evidence="9 10">
    <name type="scientific">Dictyocaulus viviparus</name>
    <name type="common">Bovine lungworm</name>
    <dbReference type="NCBI Taxonomy" id="29172"/>
    <lineage>
        <taxon>Eukaryota</taxon>
        <taxon>Metazoa</taxon>
        <taxon>Ecdysozoa</taxon>
        <taxon>Nematoda</taxon>
        <taxon>Chromadorea</taxon>
        <taxon>Rhabditida</taxon>
        <taxon>Rhabditina</taxon>
        <taxon>Rhabditomorpha</taxon>
        <taxon>Strongyloidea</taxon>
        <taxon>Metastrongylidae</taxon>
        <taxon>Dictyocaulus</taxon>
    </lineage>
</organism>
<dbReference type="CDD" id="cd17097">
    <property type="entry name" value="FERM_F1_ERM_like"/>
    <property type="match status" value="1"/>
</dbReference>
<evidence type="ECO:0000313" key="10">
    <source>
        <dbReference type="Proteomes" id="UP000053766"/>
    </source>
</evidence>
<evidence type="ECO:0000256" key="3">
    <source>
        <dbReference type="ARBA" id="ARBA00022475"/>
    </source>
</evidence>
<dbReference type="GO" id="GO:0005912">
    <property type="term" value="C:adherens junction"/>
    <property type="evidence" value="ECO:0007669"/>
    <property type="project" value="UniProtKB-SubCell"/>
</dbReference>
<dbReference type="InterPro" id="IPR019748">
    <property type="entry name" value="FERM_central"/>
</dbReference>
<keyword evidence="6" id="KW-0175">Coiled coil</keyword>
<dbReference type="SUPFAM" id="SSF50729">
    <property type="entry name" value="PH domain-like"/>
    <property type="match status" value="1"/>
</dbReference>
<dbReference type="PIRSF" id="PIRSF002305">
    <property type="entry name" value="ERM"/>
    <property type="match status" value="1"/>
</dbReference>
<dbReference type="PRINTS" id="PR00935">
    <property type="entry name" value="BAND41"/>
</dbReference>
<comment type="subcellular location">
    <subcellularLocation>
        <location evidence="2">Cell junction</location>
        <location evidence="2">Adherens junction</location>
    </subcellularLocation>
    <subcellularLocation>
        <location evidence="1">Cell membrane</location>
        <topology evidence="1">Peripheral membrane protein</topology>
    </subcellularLocation>
    <subcellularLocation>
        <location evidence="5">Cell projection</location>
        <location evidence="5">Rhabdomere</location>
    </subcellularLocation>
</comment>
<reference evidence="9 10" key="1">
    <citation type="submission" date="2013-11" db="EMBL/GenBank/DDBJ databases">
        <title>Draft genome of the bovine lungworm Dictyocaulus viviparus.</title>
        <authorList>
            <person name="Mitreva M."/>
        </authorList>
    </citation>
    <scope>NUCLEOTIDE SEQUENCE [LARGE SCALE GENOMIC DNA]</scope>
    <source>
        <strain evidence="9 10">HannoverDv2000</strain>
    </source>
</reference>
<dbReference type="PANTHER" id="PTHR23281">
    <property type="entry name" value="MERLIN/MOESIN/EZRIN/RADIXIN"/>
    <property type="match status" value="1"/>
</dbReference>
<evidence type="ECO:0000259" key="8">
    <source>
        <dbReference type="PROSITE" id="PS50057"/>
    </source>
</evidence>
<accession>A0A0D8Y3U3</accession>
<dbReference type="InterPro" id="IPR018980">
    <property type="entry name" value="FERM_PH-like_C"/>
</dbReference>
<dbReference type="CDD" id="cd14473">
    <property type="entry name" value="FERM_B-lobe"/>
    <property type="match status" value="1"/>
</dbReference>
<dbReference type="Gene3D" id="2.30.29.30">
    <property type="entry name" value="Pleckstrin-homology domain (PH domain)/Phosphotyrosine-binding domain (PTB)"/>
    <property type="match status" value="1"/>
</dbReference>
<dbReference type="SUPFAM" id="SSF47031">
    <property type="entry name" value="Second domain of FERM"/>
    <property type="match status" value="1"/>
</dbReference>
<feature type="coiled-coil region" evidence="6">
    <location>
        <begin position="314"/>
        <end position="414"/>
    </location>
</feature>
<dbReference type="GO" id="GO:0005886">
    <property type="term" value="C:plasma membrane"/>
    <property type="evidence" value="ECO:0007669"/>
    <property type="project" value="UniProtKB-SubCell"/>
</dbReference>
<dbReference type="Pfam" id="PF09380">
    <property type="entry name" value="FERM_C"/>
    <property type="match status" value="1"/>
</dbReference>